<dbReference type="EMBL" id="JBBPBN010000001">
    <property type="protein sequence ID" value="KAK9046430.1"/>
    <property type="molecule type" value="Genomic_DNA"/>
</dbReference>
<feature type="transmembrane region" description="Helical" evidence="1">
    <location>
        <begin position="20"/>
        <end position="37"/>
    </location>
</feature>
<keyword evidence="1" id="KW-0472">Membrane</keyword>
<evidence type="ECO:0000313" key="2">
    <source>
        <dbReference type="EMBL" id="KAK9046430.1"/>
    </source>
</evidence>
<dbReference type="Proteomes" id="UP001396334">
    <property type="component" value="Unassembled WGS sequence"/>
</dbReference>
<feature type="transmembrane region" description="Helical" evidence="1">
    <location>
        <begin position="130"/>
        <end position="148"/>
    </location>
</feature>
<evidence type="ECO:0000313" key="3">
    <source>
        <dbReference type="Proteomes" id="UP001396334"/>
    </source>
</evidence>
<gene>
    <name evidence="2" type="ORF">V6N11_052317</name>
</gene>
<proteinExistence type="predicted"/>
<organism evidence="2 3">
    <name type="scientific">Hibiscus sabdariffa</name>
    <name type="common">roselle</name>
    <dbReference type="NCBI Taxonomy" id="183260"/>
    <lineage>
        <taxon>Eukaryota</taxon>
        <taxon>Viridiplantae</taxon>
        <taxon>Streptophyta</taxon>
        <taxon>Embryophyta</taxon>
        <taxon>Tracheophyta</taxon>
        <taxon>Spermatophyta</taxon>
        <taxon>Magnoliopsida</taxon>
        <taxon>eudicotyledons</taxon>
        <taxon>Gunneridae</taxon>
        <taxon>Pentapetalae</taxon>
        <taxon>rosids</taxon>
        <taxon>malvids</taxon>
        <taxon>Malvales</taxon>
        <taxon>Malvaceae</taxon>
        <taxon>Malvoideae</taxon>
        <taxon>Hibiscus</taxon>
    </lineage>
</organism>
<evidence type="ECO:0008006" key="4">
    <source>
        <dbReference type="Google" id="ProtNLM"/>
    </source>
</evidence>
<dbReference type="PANTHER" id="PTHR47723">
    <property type="entry name" value="OS05G0353850 PROTEIN"/>
    <property type="match status" value="1"/>
</dbReference>
<evidence type="ECO:0000256" key="1">
    <source>
        <dbReference type="SAM" id="Phobius"/>
    </source>
</evidence>
<feature type="transmembrane region" description="Helical" evidence="1">
    <location>
        <begin position="187"/>
        <end position="204"/>
    </location>
</feature>
<name>A0ABR2U9U8_9ROSI</name>
<keyword evidence="1" id="KW-1133">Transmembrane helix</keyword>
<dbReference type="InterPro" id="IPR053151">
    <property type="entry name" value="RNase_H-like"/>
</dbReference>
<reference evidence="2 3" key="1">
    <citation type="journal article" date="2024" name="G3 (Bethesda)">
        <title>Genome assembly of Hibiscus sabdariffa L. provides insights into metabolisms of medicinal natural products.</title>
        <authorList>
            <person name="Kim T."/>
        </authorList>
    </citation>
    <scope>NUCLEOTIDE SEQUENCE [LARGE SCALE GENOMIC DNA]</scope>
    <source>
        <strain evidence="2">TK-2024</strain>
        <tissue evidence="2">Old leaves</tissue>
    </source>
</reference>
<keyword evidence="3" id="KW-1185">Reference proteome</keyword>
<protein>
    <recommendedName>
        <fullName evidence="4">RNase H type-1 domain-containing protein</fullName>
    </recommendedName>
</protein>
<dbReference type="PANTHER" id="PTHR47723:SF19">
    <property type="entry name" value="POLYNUCLEOTIDYL TRANSFERASE, RIBONUCLEASE H-LIKE SUPERFAMILY PROTEIN"/>
    <property type="match status" value="1"/>
</dbReference>
<keyword evidence="1" id="KW-0812">Transmembrane</keyword>
<comment type="caution">
    <text evidence="2">The sequence shown here is derived from an EMBL/GenBank/DDBJ whole genome shotgun (WGS) entry which is preliminary data.</text>
</comment>
<sequence length="227" mass="25715">MIFFVSPLELWLVFNLDVSRGMGPLFLLGLVFLPSLLRQLWKQMNGFIFNGNSLPLSDIYKIGFTWASNFTYNILVQSPLLQPMIDSFKWQAPLRDWLCLNTDDAVSLSEHSGTIEGVFQDSSGERVKGYCKFVGIIFPLQVVLWNILVDLQLAWSIDVTHLQVKSHNSVAICLVLDPMAKTSSSPLVRAIALFSNLIGLLILLRCHMSRTWSLIVFRNLSLLRITI</sequence>
<accession>A0ABR2U9U8</accession>